<dbReference type="OMA" id="HHQLEYE"/>
<dbReference type="AlphaFoldDB" id="G0QXZ5"/>
<dbReference type="InterPro" id="IPR050235">
    <property type="entry name" value="CK1_Ser-Thr_kinase"/>
</dbReference>
<dbReference type="InParanoid" id="G0QXZ5"/>
<dbReference type="EMBL" id="GL984093">
    <property type="protein sequence ID" value="EGR29909.1"/>
    <property type="molecule type" value="Genomic_DNA"/>
</dbReference>
<protein>
    <recommendedName>
        <fullName evidence="1">Casein kinase I</fullName>
    </recommendedName>
</protein>
<gene>
    <name evidence="3" type="ORF">IMG5_146270</name>
</gene>
<evidence type="ECO:0000313" key="3">
    <source>
        <dbReference type="EMBL" id="EGR29909.1"/>
    </source>
</evidence>
<dbReference type="GeneID" id="14906019"/>
<dbReference type="RefSeq" id="XP_004031145.1">
    <property type="nucleotide sequence ID" value="XM_004031097.1"/>
</dbReference>
<dbReference type="FunFam" id="1.10.510.10:FF:001123">
    <property type="entry name" value="CK1/CK1/CK1-D protein kinase"/>
    <property type="match status" value="1"/>
</dbReference>
<dbReference type="SMART" id="SM00220">
    <property type="entry name" value="S_TKc"/>
    <property type="match status" value="1"/>
</dbReference>
<dbReference type="SUPFAM" id="SSF56112">
    <property type="entry name" value="Protein kinase-like (PK-like)"/>
    <property type="match status" value="1"/>
</dbReference>
<sequence>MEVKVGDRYKVGHIIGQGSFFGIPNVRWFGEEGDFNIMVIDILGLNLEDFFTYCNRKFSLKTVLMIADQMIERIEYLHNHNFIHRDLKPSEFLIGQGKKADVIYLIDYGLAKKYRDPRTTLHIPYQNTNNLTGTARFSSINTHLKIEQSRRDDLETIGYCLVYFLKGTLPWMGIKVENRQEKYQYIEDKKISTPIEVLCEDLPEEFITYLKYCRSLKFEEKPDYVWIRRLFKDLFYRCEYKWDLIFEWAEVAVIDEDNKK</sequence>
<proteinExistence type="predicted"/>
<evidence type="ECO:0000259" key="2">
    <source>
        <dbReference type="PROSITE" id="PS50011"/>
    </source>
</evidence>
<dbReference type="STRING" id="857967.G0QXZ5"/>
<dbReference type="eggNOG" id="KOG1164">
    <property type="taxonomic scope" value="Eukaryota"/>
</dbReference>
<dbReference type="PANTHER" id="PTHR11909">
    <property type="entry name" value="CASEIN KINASE-RELATED"/>
    <property type="match status" value="1"/>
</dbReference>
<evidence type="ECO:0000256" key="1">
    <source>
        <dbReference type="ARBA" id="ARBA00023860"/>
    </source>
</evidence>
<dbReference type="OrthoDB" id="406563at2759"/>
<evidence type="ECO:0000313" key="4">
    <source>
        <dbReference type="Proteomes" id="UP000008983"/>
    </source>
</evidence>
<dbReference type="InterPro" id="IPR011009">
    <property type="entry name" value="Kinase-like_dom_sf"/>
</dbReference>
<accession>G0QXZ5</accession>
<dbReference type="GO" id="GO:0004672">
    <property type="term" value="F:protein kinase activity"/>
    <property type="evidence" value="ECO:0007669"/>
    <property type="project" value="InterPro"/>
</dbReference>
<feature type="domain" description="Protein kinase" evidence="2">
    <location>
        <begin position="1"/>
        <end position="236"/>
    </location>
</feature>
<dbReference type="Gene3D" id="1.10.510.10">
    <property type="entry name" value="Transferase(Phosphotransferase) domain 1"/>
    <property type="match status" value="1"/>
</dbReference>
<organism evidence="3 4">
    <name type="scientific">Ichthyophthirius multifiliis</name>
    <name type="common">White spot disease agent</name>
    <name type="synonym">Ich</name>
    <dbReference type="NCBI Taxonomy" id="5932"/>
    <lineage>
        <taxon>Eukaryota</taxon>
        <taxon>Sar</taxon>
        <taxon>Alveolata</taxon>
        <taxon>Ciliophora</taxon>
        <taxon>Intramacronucleata</taxon>
        <taxon>Oligohymenophorea</taxon>
        <taxon>Hymenostomatida</taxon>
        <taxon>Ophryoglenina</taxon>
        <taxon>Ichthyophthirius</taxon>
    </lineage>
</organism>
<dbReference type="GO" id="GO:0005524">
    <property type="term" value="F:ATP binding"/>
    <property type="evidence" value="ECO:0007669"/>
    <property type="project" value="InterPro"/>
</dbReference>
<keyword evidence="4" id="KW-1185">Reference proteome</keyword>
<dbReference type="InterPro" id="IPR000719">
    <property type="entry name" value="Prot_kinase_dom"/>
</dbReference>
<dbReference type="Proteomes" id="UP000008983">
    <property type="component" value="Unassembled WGS sequence"/>
</dbReference>
<reference evidence="3 4" key="1">
    <citation type="submission" date="2011-07" db="EMBL/GenBank/DDBJ databases">
        <authorList>
            <person name="Coyne R."/>
            <person name="Brami D."/>
            <person name="Johnson J."/>
            <person name="Hostetler J."/>
            <person name="Hannick L."/>
            <person name="Clark T."/>
            <person name="Cassidy-Hanley D."/>
            <person name="Inman J."/>
        </authorList>
    </citation>
    <scope>NUCLEOTIDE SEQUENCE [LARGE SCALE GENOMIC DNA]</scope>
    <source>
        <strain evidence="3 4">G5</strain>
    </source>
</reference>
<dbReference type="Pfam" id="PF00069">
    <property type="entry name" value="Pkinase"/>
    <property type="match status" value="1"/>
</dbReference>
<name>G0QXZ5_ICHMU</name>
<dbReference type="PROSITE" id="PS50011">
    <property type="entry name" value="PROTEIN_KINASE_DOM"/>
    <property type="match status" value="1"/>
</dbReference>